<organism evidence="2 3">
    <name type="scientific">Filimonas effusa</name>
    <dbReference type="NCBI Taxonomy" id="2508721"/>
    <lineage>
        <taxon>Bacteria</taxon>
        <taxon>Pseudomonadati</taxon>
        <taxon>Bacteroidota</taxon>
        <taxon>Chitinophagia</taxon>
        <taxon>Chitinophagales</taxon>
        <taxon>Chitinophagaceae</taxon>
        <taxon>Filimonas</taxon>
    </lineage>
</organism>
<keyword evidence="1" id="KW-0472">Membrane</keyword>
<dbReference type="OrthoDB" id="680497at2"/>
<feature type="transmembrane region" description="Helical" evidence="1">
    <location>
        <begin position="6"/>
        <end position="29"/>
    </location>
</feature>
<gene>
    <name evidence="2" type="ORF">ESB13_20325</name>
</gene>
<sequence>MISVTWKTYLIASFILLGIYYATVVLLYAKKAGQPLLRRKNIQPPRKSVEKGNEVVTGVPDYPQEQHHDEIEQLPLDGATAMAIQNLVDELQAFAAAAGKNNMTKEELMAGVQSILDKYPGIAGTDMQDGISSLIVVTLENNCAVHLDDSEVSELWRG</sequence>
<proteinExistence type="predicted"/>
<keyword evidence="1" id="KW-0812">Transmembrane</keyword>
<dbReference type="Proteomes" id="UP000290545">
    <property type="component" value="Unassembled WGS sequence"/>
</dbReference>
<protein>
    <submittedName>
        <fullName evidence="2">Uncharacterized protein</fullName>
    </submittedName>
</protein>
<evidence type="ECO:0000256" key="1">
    <source>
        <dbReference type="SAM" id="Phobius"/>
    </source>
</evidence>
<evidence type="ECO:0000313" key="2">
    <source>
        <dbReference type="EMBL" id="RXK81285.1"/>
    </source>
</evidence>
<accession>A0A4Q1D2J5</accession>
<reference evidence="2 3" key="1">
    <citation type="submission" date="2019-01" db="EMBL/GenBank/DDBJ databases">
        <title>Filimonas sp. strain TTM-71.</title>
        <authorList>
            <person name="Chen W.-M."/>
        </authorList>
    </citation>
    <scope>NUCLEOTIDE SEQUENCE [LARGE SCALE GENOMIC DNA]</scope>
    <source>
        <strain evidence="2 3">TTM-71</strain>
    </source>
</reference>
<comment type="caution">
    <text evidence="2">The sequence shown here is derived from an EMBL/GenBank/DDBJ whole genome shotgun (WGS) entry which is preliminary data.</text>
</comment>
<dbReference type="AlphaFoldDB" id="A0A4Q1D2J5"/>
<keyword evidence="1" id="KW-1133">Transmembrane helix</keyword>
<keyword evidence="3" id="KW-1185">Reference proteome</keyword>
<name>A0A4Q1D2J5_9BACT</name>
<dbReference type="EMBL" id="SDHZ01000004">
    <property type="protein sequence ID" value="RXK81285.1"/>
    <property type="molecule type" value="Genomic_DNA"/>
</dbReference>
<dbReference type="RefSeq" id="WP_129005539.1">
    <property type="nucleotide sequence ID" value="NZ_SDHZ01000004.1"/>
</dbReference>
<evidence type="ECO:0000313" key="3">
    <source>
        <dbReference type="Proteomes" id="UP000290545"/>
    </source>
</evidence>